<sequence>MSAVETRRLVRSYPGRKDDSGRVRLALDEFDLRVERGEVHGLLGPNGAGKTTLCRILCTVLLPTSGTAEVLGHDVRAEAHVVRRSIGIVFGGERGLYGRLTARQNLRFWGALYGLSGRELRRRADVLLERTGLSERADDRVDTMSRGMKQRLHIARGLVTDPPVLILDEPTMGMDPVAAHDFREMIKQLRSDGRTVLLTTHDMREAEALCDRVTLVDHGKVIATEPTGAVGALLAHRNRVDAAEVPPETLAALRAMPGVEAVEAGADDTVRIMTVDAATVTEALRLLVAAGVTRLSTAPPGLEEVYLSLIGKRGMSVRR</sequence>
<evidence type="ECO:0000256" key="5">
    <source>
        <dbReference type="ARBA" id="ARBA00023251"/>
    </source>
</evidence>
<dbReference type="Gene3D" id="3.40.50.300">
    <property type="entry name" value="P-loop containing nucleotide triphosphate hydrolases"/>
    <property type="match status" value="1"/>
</dbReference>
<keyword evidence="2" id="KW-0813">Transport</keyword>
<dbReference type="InterPro" id="IPR003593">
    <property type="entry name" value="AAA+_ATPase"/>
</dbReference>
<dbReference type="GO" id="GO:0016887">
    <property type="term" value="F:ATP hydrolysis activity"/>
    <property type="evidence" value="ECO:0007669"/>
    <property type="project" value="InterPro"/>
</dbReference>
<protein>
    <submittedName>
        <fullName evidence="7">ABC transporter ATP-binding protein</fullName>
    </submittedName>
</protein>
<evidence type="ECO:0000313" key="7">
    <source>
        <dbReference type="EMBL" id="RDG32048.1"/>
    </source>
</evidence>
<accession>A0A370AR28</accession>
<dbReference type="InterPro" id="IPR027417">
    <property type="entry name" value="P-loop_NTPase"/>
</dbReference>
<feature type="domain" description="ABC transporter" evidence="6">
    <location>
        <begin position="4"/>
        <end position="243"/>
    </location>
</feature>
<dbReference type="PANTHER" id="PTHR42711:SF18">
    <property type="entry name" value="ABC TRANSPORTER, ATP-BINDING PROTEIN"/>
    <property type="match status" value="1"/>
</dbReference>
<keyword evidence="4 7" id="KW-0067">ATP-binding</keyword>
<dbReference type="GO" id="GO:0005886">
    <property type="term" value="C:plasma membrane"/>
    <property type="evidence" value="ECO:0007669"/>
    <property type="project" value="UniProtKB-SubCell"/>
</dbReference>
<gene>
    <name evidence="7" type="ORF">DVH02_32895</name>
</gene>
<dbReference type="InterPro" id="IPR003439">
    <property type="entry name" value="ABC_transporter-like_ATP-bd"/>
</dbReference>
<dbReference type="PANTHER" id="PTHR42711">
    <property type="entry name" value="ABC TRANSPORTER ATP-BINDING PROTEIN"/>
    <property type="match status" value="1"/>
</dbReference>
<keyword evidence="8" id="KW-1185">Reference proteome</keyword>
<evidence type="ECO:0000256" key="1">
    <source>
        <dbReference type="ARBA" id="ARBA00004202"/>
    </source>
</evidence>
<comment type="caution">
    <text evidence="7">The sequence shown here is derived from an EMBL/GenBank/DDBJ whole genome shotgun (WGS) entry which is preliminary data.</text>
</comment>
<dbReference type="RefSeq" id="WP_114627508.1">
    <property type="nucleotide sequence ID" value="NZ_QQNA01000378.1"/>
</dbReference>
<evidence type="ECO:0000259" key="6">
    <source>
        <dbReference type="PROSITE" id="PS50893"/>
    </source>
</evidence>
<evidence type="ECO:0000313" key="8">
    <source>
        <dbReference type="Proteomes" id="UP000253741"/>
    </source>
</evidence>
<evidence type="ECO:0000256" key="4">
    <source>
        <dbReference type="ARBA" id="ARBA00022840"/>
    </source>
</evidence>
<reference evidence="7 8" key="1">
    <citation type="submission" date="2018-07" db="EMBL/GenBank/DDBJ databases">
        <title>Streptomyces species from bats.</title>
        <authorList>
            <person name="Dunlap C."/>
        </authorList>
    </citation>
    <scope>NUCLEOTIDE SEQUENCE [LARGE SCALE GENOMIC DNA]</scope>
    <source>
        <strain evidence="7 8">AC230</strain>
    </source>
</reference>
<evidence type="ECO:0000256" key="2">
    <source>
        <dbReference type="ARBA" id="ARBA00022448"/>
    </source>
</evidence>
<proteinExistence type="predicted"/>
<dbReference type="OrthoDB" id="9804819at2"/>
<evidence type="ECO:0000256" key="3">
    <source>
        <dbReference type="ARBA" id="ARBA00022741"/>
    </source>
</evidence>
<name>A0A370AR28_9ACTN</name>
<dbReference type="EMBL" id="QQNA01000378">
    <property type="protein sequence ID" value="RDG32048.1"/>
    <property type="molecule type" value="Genomic_DNA"/>
</dbReference>
<comment type="subcellular location">
    <subcellularLocation>
        <location evidence="1">Cell membrane</location>
        <topology evidence="1">Peripheral membrane protein</topology>
    </subcellularLocation>
</comment>
<dbReference type="GO" id="GO:0046677">
    <property type="term" value="P:response to antibiotic"/>
    <property type="evidence" value="ECO:0007669"/>
    <property type="project" value="UniProtKB-KW"/>
</dbReference>
<dbReference type="SUPFAM" id="SSF52540">
    <property type="entry name" value="P-loop containing nucleoside triphosphate hydrolases"/>
    <property type="match status" value="1"/>
</dbReference>
<keyword evidence="3" id="KW-0547">Nucleotide-binding</keyword>
<dbReference type="InterPro" id="IPR050763">
    <property type="entry name" value="ABC_transporter_ATP-binding"/>
</dbReference>
<organism evidence="7 8">
    <name type="scientific">Streptomyces corynorhini</name>
    <dbReference type="NCBI Taxonomy" id="2282652"/>
    <lineage>
        <taxon>Bacteria</taxon>
        <taxon>Bacillati</taxon>
        <taxon>Actinomycetota</taxon>
        <taxon>Actinomycetes</taxon>
        <taxon>Kitasatosporales</taxon>
        <taxon>Streptomycetaceae</taxon>
        <taxon>Streptomyces</taxon>
    </lineage>
</organism>
<dbReference type="AlphaFoldDB" id="A0A370AR28"/>
<dbReference type="Pfam" id="PF00005">
    <property type="entry name" value="ABC_tran"/>
    <property type="match status" value="1"/>
</dbReference>
<dbReference type="SMART" id="SM00382">
    <property type="entry name" value="AAA"/>
    <property type="match status" value="1"/>
</dbReference>
<keyword evidence="5" id="KW-0046">Antibiotic resistance</keyword>
<dbReference type="PROSITE" id="PS50893">
    <property type="entry name" value="ABC_TRANSPORTER_2"/>
    <property type="match status" value="1"/>
</dbReference>
<dbReference type="Proteomes" id="UP000253741">
    <property type="component" value="Unassembled WGS sequence"/>
</dbReference>
<dbReference type="GO" id="GO:0005524">
    <property type="term" value="F:ATP binding"/>
    <property type="evidence" value="ECO:0007669"/>
    <property type="project" value="UniProtKB-KW"/>
</dbReference>